<evidence type="ECO:0000313" key="3">
    <source>
        <dbReference type="Proteomes" id="UP001596157"/>
    </source>
</evidence>
<keyword evidence="1" id="KW-0812">Transmembrane</keyword>
<proteinExistence type="predicted"/>
<feature type="transmembrane region" description="Helical" evidence="1">
    <location>
        <begin position="101"/>
        <end position="131"/>
    </location>
</feature>
<keyword evidence="3" id="KW-1185">Reference proteome</keyword>
<evidence type="ECO:0000313" key="2">
    <source>
        <dbReference type="EMBL" id="MFC5291178.1"/>
    </source>
</evidence>
<dbReference type="InterPro" id="IPR017850">
    <property type="entry name" value="Alkaline_phosphatase_core_sf"/>
</dbReference>
<evidence type="ECO:0000256" key="1">
    <source>
        <dbReference type="SAM" id="Phobius"/>
    </source>
</evidence>
<protein>
    <submittedName>
        <fullName evidence="2">Sulfatase</fullName>
    </submittedName>
</protein>
<reference evidence="3" key="1">
    <citation type="journal article" date="2019" name="Int. J. Syst. Evol. Microbiol.">
        <title>The Global Catalogue of Microorganisms (GCM) 10K type strain sequencing project: providing services to taxonomists for standard genome sequencing and annotation.</title>
        <authorList>
            <consortium name="The Broad Institute Genomics Platform"/>
            <consortium name="The Broad Institute Genome Sequencing Center for Infectious Disease"/>
            <person name="Wu L."/>
            <person name="Ma J."/>
        </authorList>
    </citation>
    <scope>NUCLEOTIDE SEQUENCE [LARGE SCALE GENOMIC DNA]</scope>
    <source>
        <strain evidence="3">CCUG 59778</strain>
    </source>
</reference>
<dbReference type="Proteomes" id="UP001596157">
    <property type="component" value="Unassembled WGS sequence"/>
</dbReference>
<feature type="transmembrane region" description="Helical" evidence="1">
    <location>
        <begin position="152"/>
        <end position="174"/>
    </location>
</feature>
<dbReference type="EMBL" id="JBHSKF010000022">
    <property type="protein sequence ID" value="MFC5291178.1"/>
    <property type="molecule type" value="Genomic_DNA"/>
</dbReference>
<keyword evidence="1" id="KW-1133">Transmembrane helix</keyword>
<gene>
    <name evidence="2" type="ORF">ACFPM7_29360</name>
</gene>
<organism evidence="2 3">
    <name type="scientific">Actinokineospora guangxiensis</name>
    <dbReference type="NCBI Taxonomy" id="1490288"/>
    <lineage>
        <taxon>Bacteria</taxon>
        <taxon>Bacillati</taxon>
        <taxon>Actinomycetota</taxon>
        <taxon>Actinomycetes</taxon>
        <taxon>Pseudonocardiales</taxon>
        <taxon>Pseudonocardiaceae</taxon>
        <taxon>Actinokineospora</taxon>
    </lineage>
</organism>
<sequence>MRRRIVTALAAALVAVALLLPSTVGDLSPWAFLRLPVEALAAVLALLLLPAGARRPAAVALGAVLGLLLLVKALDLGFGSVRDEPFDLVLDWPLLPPAVEYLATTGGQALALAVVVAVCAAALAVVVLTALATGRLVRIAAGRRTAVLRGTALLSAVWVVVAIPGLPVAAAPAWSTALQHARQVGISLGDADAFAAEVAADRFAGRPLLGALPRHDVLLVFVESYGRTALEHPELAPSVGAVLDAGTERLAAAGYAARSGYLTSTTSGGGSWLAHATLLAGVRVDNQPRYDALMGRDRLTLPKAFQAAGWSTFGVMPGITRDWPEGAFFGYDRVYPAAEMGYAGPAFGYATMPDQYALAFLERVRRANGPLFAVVPVLSSHAPWRPLPSALPWPGVGDGSVFATMPHGGEWPQAIWTRPAAEVRADYGKSLEYSWATLVSYLDSHAEGAPVVIAVGDHQPAAMVTGNSPNRDSPITLISRDPEVLDRIADWRWTPGLRPAPEAPTWPMAAFRDRFLTAFGSAG</sequence>
<dbReference type="SUPFAM" id="SSF53649">
    <property type="entry name" value="Alkaline phosphatase-like"/>
    <property type="match status" value="1"/>
</dbReference>
<feature type="transmembrane region" description="Helical" evidence="1">
    <location>
        <begin position="58"/>
        <end position="81"/>
    </location>
</feature>
<comment type="caution">
    <text evidence="2">The sequence shown here is derived from an EMBL/GenBank/DDBJ whole genome shotgun (WGS) entry which is preliminary data.</text>
</comment>
<dbReference type="Gene3D" id="3.40.720.10">
    <property type="entry name" value="Alkaline Phosphatase, subunit A"/>
    <property type="match status" value="1"/>
</dbReference>
<dbReference type="RefSeq" id="WP_378251089.1">
    <property type="nucleotide sequence ID" value="NZ_JBHSKF010000022.1"/>
</dbReference>
<accession>A0ABW0EXW1</accession>
<keyword evidence="1" id="KW-0472">Membrane</keyword>
<feature type="transmembrane region" description="Helical" evidence="1">
    <location>
        <begin position="31"/>
        <end position="51"/>
    </location>
</feature>
<name>A0ABW0EXW1_9PSEU</name>